<dbReference type="EMBL" id="CP037940">
    <property type="protein sequence ID" value="QBO35135.1"/>
    <property type="molecule type" value="Genomic_DNA"/>
</dbReference>
<dbReference type="KEGG" id="wei:EQG49_01030"/>
<dbReference type="InterPro" id="IPR036237">
    <property type="entry name" value="Xyl_isomerase-like_sf"/>
</dbReference>
<dbReference type="RefSeq" id="WP_133362215.1">
    <property type="nucleotide sequence ID" value="NZ_CP037940.1"/>
</dbReference>
<protein>
    <submittedName>
        <fullName evidence="2">Sugar phosphate isomerase/epimerase</fullName>
    </submittedName>
</protein>
<dbReference type="Gene3D" id="3.20.20.150">
    <property type="entry name" value="Divalent-metal-dependent TIM barrel enzymes"/>
    <property type="match status" value="1"/>
</dbReference>
<accession>A0A4V1AID6</accession>
<keyword evidence="2" id="KW-0413">Isomerase</keyword>
<dbReference type="Proteomes" id="UP000292886">
    <property type="component" value="Chromosome"/>
</dbReference>
<proteinExistence type="predicted"/>
<evidence type="ECO:0000313" key="2">
    <source>
        <dbReference type="EMBL" id="QBO35135.1"/>
    </source>
</evidence>
<feature type="domain" description="Xylose isomerase-like TIM barrel" evidence="1">
    <location>
        <begin position="116"/>
        <end position="242"/>
    </location>
</feature>
<name>A0A4V1AID6_9LACO</name>
<dbReference type="OrthoDB" id="2237247at2"/>
<dbReference type="GO" id="GO:0016853">
    <property type="term" value="F:isomerase activity"/>
    <property type="evidence" value="ECO:0007669"/>
    <property type="project" value="UniProtKB-KW"/>
</dbReference>
<dbReference type="AlphaFoldDB" id="A0A4V1AID6"/>
<dbReference type="InterPro" id="IPR013022">
    <property type="entry name" value="Xyl_isomerase-like_TIM-brl"/>
</dbReference>
<gene>
    <name evidence="2" type="ORF">EQG49_01030</name>
</gene>
<evidence type="ECO:0000259" key="1">
    <source>
        <dbReference type="Pfam" id="PF01261"/>
    </source>
</evidence>
<dbReference type="Pfam" id="PF01261">
    <property type="entry name" value="AP_endonuc_2"/>
    <property type="match status" value="1"/>
</dbReference>
<sequence length="246" mass="27232">MKHTQIVLNNLVFAKDVAAGVKQLALLDQALALGITNVEVRREYFTDVLAEAPVINETAVANKMRLFYSVPEEVFVDGQINPDLQKYFDEAQALGIYAIKFNIGDFANFTGDLKRELAPFTSQGLQVNIENDQTKISGTLQPVEKFLKQAELAGVEVGYVYDLGNWRFVGEDELQAARALAPYTQYIHVKDVEYVDEKPVVVPLGDGVVDWRQALALLPNDKPVAIEYPTDNTETIVAAIAALTEV</sequence>
<organism evidence="2 3">
    <name type="scientific">Periweissella cryptocerci</name>
    <dbReference type="NCBI Taxonomy" id="2506420"/>
    <lineage>
        <taxon>Bacteria</taxon>
        <taxon>Bacillati</taxon>
        <taxon>Bacillota</taxon>
        <taxon>Bacilli</taxon>
        <taxon>Lactobacillales</taxon>
        <taxon>Lactobacillaceae</taxon>
        <taxon>Periweissella</taxon>
    </lineage>
</organism>
<reference evidence="3" key="1">
    <citation type="submission" date="2019-03" db="EMBL/GenBank/DDBJ databases">
        <title>Weissella sp. 26KH-42 Genome sequencing.</title>
        <authorList>
            <person name="Heo J."/>
            <person name="Kim S.-J."/>
            <person name="Kim J.-S."/>
            <person name="Hong S.-B."/>
            <person name="Kwon S.-W."/>
        </authorList>
    </citation>
    <scope>NUCLEOTIDE SEQUENCE [LARGE SCALE GENOMIC DNA]</scope>
    <source>
        <strain evidence="3">26KH-42</strain>
    </source>
</reference>
<keyword evidence="3" id="KW-1185">Reference proteome</keyword>
<dbReference type="SUPFAM" id="SSF51658">
    <property type="entry name" value="Xylose isomerase-like"/>
    <property type="match status" value="1"/>
</dbReference>
<evidence type="ECO:0000313" key="3">
    <source>
        <dbReference type="Proteomes" id="UP000292886"/>
    </source>
</evidence>